<proteinExistence type="predicted"/>
<feature type="compositionally biased region" description="Basic and acidic residues" evidence="9">
    <location>
        <begin position="337"/>
        <end position="350"/>
    </location>
</feature>
<feature type="domain" description="Protein kinase" evidence="11">
    <location>
        <begin position="42"/>
        <end position="309"/>
    </location>
</feature>
<dbReference type="GO" id="GO:0016301">
    <property type="term" value="F:kinase activity"/>
    <property type="evidence" value="ECO:0007669"/>
    <property type="project" value="UniProtKB-KW"/>
</dbReference>
<keyword evidence="5 13" id="KW-0418">Kinase</keyword>
<comment type="catalytic activity">
    <reaction evidence="8">
        <text>L-seryl-[protein] + ATP = O-phospho-L-seryl-[protein] + ADP + H(+)</text>
        <dbReference type="Rhea" id="RHEA:17989"/>
        <dbReference type="Rhea" id="RHEA-COMP:9863"/>
        <dbReference type="Rhea" id="RHEA-COMP:11604"/>
        <dbReference type="ChEBI" id="CHEBI:15378"/>
        <dbReference type="ChEBI" id="CHEBI:29999"/>
        <dbReference type="ChEBI" id="CHEBI:30616"/>
        <dbReference type="ChEBI" id="CHEBI:83421"/>
        <dbReference type="ChEBI" id="CHEBI:456216"/>
        <dbReference type="EC" id="2.7.11.1"/>
    </reaction>
</comment>
<dbReference type="InterPro" id="IPR011009">
    <property type="entry name" value="Kinase-like_dom_sf"/>
</dbReference>
<dbReference type="EC" id="2.7.11.1" evidence="1"/>
<dbReference type="Gene3D" id="3.30.200.20">
    <property type="entry name" value="Phosphorylase Kinase, domain 1"/>
    <property type="match status" value="1"/>
</dbReference>
<evidence type="ECO:0000256" key="2">
    <source>
        <dbReference type="ARBA" id="ARBA00022527"/>
    </source>
</evidence>
<keyword evidence="10" id="KW-1133">Transmembrane helix</keyword>
<evidence type="ECO:0000259" key="11">
    <source>
        <dbReference type="PROSITE" id="PS50011"/>
    </source>
</evidence>
<dbReference type="InterPro" id="IPR008271">
    <property type="entry name" value="Ser/Thr_kinase_AS"/>
</dbReference>
<keyword evidence="4" id="KW-0547">Nucleotide-binding</keyword>
<feature type="domain" description="PASTA" evidence="12">
    <location>
        <begin position="632"/>
        <end position="696"/>
    </location>
</feature>
<evidence type="ECO:0000313" key="13">
    <source>
        <dbReference type="EMBL" id="MFC5728414.1"/>
    </source>
</evidence>
<feature type="domain" description="PASTA" evidence="12">
    <location>
        <begin position="493"/>
        <end position="564"/>
    </location>
</feature>
<evidence type="ECO:0000256" key="4">
    <source>
        <dbReference type="ARBA" id="ARBA00022741"/>
    </source>
</evidence>
<evidence type="ECO:0000256" key="1">
    <source>
        <dbReference type="ARBA" id="ARBA00012513"/>
    </source>
</evidence>
<dbReference type="Proteomes" id="UP001596072">
    <property type="component" value="Unassembled WGS sequence"/>
</dbReference>
<comment type="caution">
    <text evidence="13">The sequence shown here is derived from an EMBL/GenBank/DDBJ whole genome shotgun (WGS) entry which is preliminary data.</text>
</comment>
<keyword evidence="3" id="KW-0808">Transferase</keyword>
<keyword evidence="10" id="KW-0472">Membrane</keyword>
<feature type="transmembrane region" description="Helical" evidence="10">
    <location>
        <begin position="403"/>
        <end position="425"/>
    </location>
</feature>
<evidence type="ECO:0000256" key="3">
    <source>
        <dbReference type="ARBA" id="ARBA00022679"/>
    </source>
</evidence>
<feature type="compositionally biased region" description="Basic and acidic residues" evidence="9">
    <location>
        <begin position="25"/>
        <end position="34"/>
    </location>
</feature>
<dbReference type="Gene3D" id="1.10.510.10">
    <property type="entry name" value="Transferase(Phosphotransferase) domain 1"/>
    <property type="match status" value="1"/>
</dbReference>
<keyword evidence="2" id="KW-0723">Serine/threonine-protein kinase</keyword>
<feature type="domain" description="PASTA" evidence="12">
    <location>
        <begin position="429"/>
        <end position="492"/>
    </location>
</feature>
<keyword evidence="10" id="KW-0812">Transmembrane</keyword>
<evidence type="ECO:0000256" key="8">
    <source>
        <dbReference type="ARBA" id="ARBA00048679"/>
    </source>
</evidence>
<dbReference type="InterPro" id="IPR000719">
    <property type="entry name" value="Prot_kinase_dom"/>
</dbReference>
<protein>
    <recommendedName>
        <fullName evidence="1">non-specific serine/threonine protein kinase</fullName>
        <ecNumber evidence="1">2.7.11.1</ecNumber>
    </recommendedName>
</protein>
<name>A0ABW0ZBP9_9ACTN</name>
<dbReference type="Gene3D" id="3.30.10.20">
    <property type="match status" value="4"/>
</dbReference>
<dbReference type="EMBL" id="JBHSNS010000001">
    <property type="protein sequence ID" value="MFC5728414.1"/>
    <property type="molecule type" value="Genomic_DNA"/>
</dbReference>
<keyword evidence="14" id="KW-1185">Reference proteome</keyword>
<dbReference type="CDD" id="cd06577">
    <property type="entry name" value="PASTA_pknB"/>
    <property type="match status" value="4"/>
</dbReference>
<evidence type="ECO:0000313" key="14">
    <source>
        <dbReference type="Proteomes" id="UP001596072"/>
    </source>
</evidence>
<evidence type="ECO:0000256" key="7">
    <source>
        <dbReference type="ARBA" id="ARBA00047899"/>
    </source>
</evidence>
<dbReference type="Pfam" id="PF03793">
    <property type="entry name" value="PASTA"/>
    <property type="match status" value="4"/>
</dbReference>
<feature type="region of interest" description="Disordered" evidence="9">
    <location>
        <begin position="370"/>
        <end position="397"/>
    </location>
</feature>
<feature type="region of interest" description="Disordered" evidence="9">
    <location>
        <begin position="324"/>
        <end position="355"/>
    </location>
</feature>
<dbReference type="PANTHER" id="PTHR43289:SF34">
    <property type="entry name" value="SERINE_THREONINE-PROTEIN KINASE YBDM-RELATED"/>
    <property type="match status" value="1"/>
</dbReference>
<dbReference type="InterPro" id="IPR005543">
    <property type="entry name" value="PASTA_dom"/>
</dbReference>
<dbReference type="PROSITE" id="PS51178">
    <property type="entry name" value="PASTA"/>
    <property type="match status" value="4"/>
</dbReference>
<keyword evidence="6" id="KW-0067">ATP-binding</keyword>
<dbReference type="PANTHER" id="PTHR43289">
    <property type="entry name" value="MITOGEN-ACTIVATED PROTEIN KINASE KINASE KINASE 20-RELATED"/>
    <property type="match status" value="1"/>
</dbReference>
<feature type="region of interest" description="Disordered" evidence="9">
    <location>
        <begin position="1"/>
        <end position="34"/>
    </location>
</feature>
<dbReference type="PROSITE" id="PS50011">
    <property type="entry name" value="PROTEIN_KINASE_DOM"/>
    <property type="match status" value="1"/>
</dbReference>
<evidence type="ECO:0000256" key="9">
    <source>
        <dbReference type="SAM" id="MobiDB-lite"/>
    </source>
</evidence>
<feature type="domain" description="PASTA" evidence="12">
    <location>
        <begin position="565"/>
        <end position="631"/>
    </location>
</feature>
<evidence type="ECO:0000256" key="6">
    <source>
        <dbReference type="ARBA" id="ARBA00022840"/>
    </source>
</evidence>
<organism evidence="13 14">
    <name type="scientific">Nocardioides vastitatis</name>
    <dbReference type="NCBI Taxonomy" id="2568655"/>
    <lineage>
        <taxon>Bacteria</taxon>
        <taxon>Bacillati</taxon>
        <taxon>Actinomycetota</taxon>
        <taxon>Actinomycetes</taxon>
        <taxon>Propionibacteriales</taxon>
        <taxon>Nocardioidaceae</taxon>
        <taxon>Nocardioides</taxon>
    </lineage>
</organism>
<dbReference type="PROSITE" id="PS00108">
    <property type="entry name" value="PROTEIN_KINASE_ST"/>
    <property type="match status" value="1"/>
</dbReference>
<feature type="compositionally biased region" description="Basic and acidic residues" evidence="9">
    <location>
        <begin position="7"/>
        <end position="17"/>
    </location>
</feature>
<dbReference type="CDD" id="cd14014">
    <property type="entry name" value="STKc_PknB_like"/>
    <property type="match status" value="1"/>
</dbReference>
<dbReference type="SMART" id="SM00220">
    <property type="entry name" value="S_TKc"/>
    <property type="match status" value="1"/>
</dbReference>
<dbReference type="SUPFAM" id="SSF56112">
    <property type="entry name" value="Protein kinase-like (PK-like)"/>
    <property type="match status" value="1"/>
</dbReference>
<comment type="catalytic activity">
    <reaction evidence="7">
        <text>L-threonyl-[protein] + ATP = O-phospho-L-threonyl-[protein] + ADP + H(+)</text>
        <dbReference type="Rhea" id="RHEA:46608"/>
        <dbReference type="Rhea" id="RHEA-COMP:11060"/>
        <dbReference type="Rhea" id="RHEA-COMP:11605"/>
        <dbReference type="ChEBI" id="CHEBI:15378"/>
        <dbReference type="ChEBI" id="CHEBI:30013"/>
        <dbReference type="ChEBI" id="CHEBI:30616"/>
        <dbReference type="ChEBI" id="CHEBI:61977"/>
        <dbReference type="ChEBI" id="CHEBI:456216"/>
        <dbReference type="EC" id="2.7.11.1"/>
    </reaction>
</comment>
<gene>
    <name evidence="13" type="primary">pknB</name>
    <name evidence="13" type="ORF">ACFPQB_05755</name>
</gene>
<dbReference type="NCBIfam" id="NF033483">
    <property type="entry name" value="PknB_PASTA_kin"/>
    <property type="match status" value="1"/>
</dbReference>
<evidence type="ECO:0000256" key="5">
    <source>
        <dbReference type="ARBA" id="ARBA00022777"/>
    </source>
</evidence>
<dbReference type="RefSeq" id="WP_136431398.1">
    <property type="nucleotide sequence ID" value="NZ_JBHSNS010000001.1"/>
</dbReference>
<dbReference type="Pfam" id="PF00069">
    <property type="entry name" value="Pkinase"/>
    <property type="match status" value="1"/>
</dbReference>
<dbReference type="SMART" id="SM00740">
    <property type="entry name" value="PASTA"/>
    <property type="match status" value="4"/>
</dbReference>
<accession>A0ABW0ZBP9</accession>
<evidence type="ECO:0000256" key="10">
    <source>
        <dbReference type="SAM" id="Phobius"/>
    </source>
</evidence>
<evidence type="ECO:0000259" key="12">
    <source>
        <dbReference type="PROSITE" id="PS51178"/>
    </source>
</evidence>
<sequence length="696" mass="74726">MHRRVAVHNDQRARGGDAAHAGDPAPRRTEDHQTGRLLDGRYLLGSRIARGGMASVYEAVDVRLDRTVAVKIMHPGLGDASTHGDESFARRFVREAKAAARLSHPNVVSVYDQGQDDTGDGTIYLVMEYVSGHTLRDTVAKEAPMAPERALAILDPVLSALASAHRAGLVHRDVKPENVLIADDGRVKVADFGLAKAVSADTQHTATNGVLIGTVSYLAPELVIEQRADARADVYAAGVILYELLTGVKPHTGDTPIAVAYRHVHHDVPEPSALVPHLPAYVDALVARATTRDPSLRPSDAGVLLHHVRRVAHALHEGVREDPELVDDLLPHPRAGAADDRVDPIGHDTTPEPVSSWLFGEERTSVITPLREEPPGHRSPSPSVPAPTDAVDHPPPRRRRRGVVLLLVVALLVGAISAGGYWVGWGRYTTTPSVVGLTQAAAEAKLTTAGLELKVGDEVYSESVAKGEVISTDPRPGARILPEDEVVVVVSLGPERYDVPDLAGLTVAEAEEELAGVKLVVGRLIERYSETVPAGTVIRSEPGFGTAKAKDLPVDTAIRLVVSKGRKPIRVGNWVGKAAEDAEKQLENRGLQVKVIDTEYSDTVDEGDVISQNPDKGTLHRGDTVELVVSKGPELVTVPGVRYLATDEAVEKLQDLGFKVRKRRATIYLSGRVAWDTDPGSGSRARKGSTVILYIV</sequence>
<reference evidence="14" key="1">
    <citation type="journal article" date="2019" name="Int. J. Syst. Evol. Microbiol.">
        <title>The Global Catalogue of Microorganisms (GCM) 10K type strain sequencing project: providing services to taxonomists for standard genome sequencing and annotation.</title>
        <authorList>
            <consortium name="The Broad Institute Genomics Platform"/>
            <consortium name="The Broad Institute Genome Sequencing Center for Infectious Disease"/>
            <person name="Wu L."/>
            <person name="Ma J."/>
        </authorList>
    </citation>
    <scope>NUCLEOTIDE SEQUENCE [LARGE SCALE GENOMIC DNA]</scope>
    <source>
        <strain evidence="14">YIM 94188</strain>
    </source>
</reference>